<keyword evidence="2" id="KW-1185">Reference proteome</keyword>
<accession>A0ACB7S5P8</accession>
<dbReference type="Proteomes" id="UP000821845">
    <property type="component" value="Chromosome 6"/>
</dbReference>
<gene>
    <name evidence="1" type="ORF">HPB50_022360</name>
</gene>
<name>A0ACB7S5P8_HYAAI</name>
<evidence type="ECO:0000313" key="1">
    <source>
        <dbReference type="EMBL" id="KAH6928983.1"/>
    </source>
</evidence>
<organism evidence="1 2">
    <name type="scientific">Hyalomma asiaticum</name>
    <name type="common">Tick</name>
    <dbReference type="NCBI Taxonomy" id="266040"/>
    <lineage>
        <taxon>Eukaryota</taxon>
        <taxon>Metazoa</taxon>
        <taxon>Ecdysozoa</taxon>
        <taxon>Arthropoda</taxon>
        <taxon>Chelicerata</taxon>
        <taxon>Arachnida</taxon>
        <taxon>Acari</taxon>
        <taxon>Parasitiformes</taxon>
        <taxon>Ixodida</taxon>
        <taxon>Ixodoidea</taxon>
        <taxon>Ixodidae</taxon>
        <taxon>Hyalomminae</taxon>
        <taxon>Hyalomma</taxon>
    </lineage>
</organism>
<dbReference type="EMBL" id="CM023486">
    <property type="protein sequence ID" value="KAH6928983.1"/>
    <property type="molecule type" value="Genomic_DNA"/>
</dbReference>
<comment type="caution">
    <text evidence="1">The sequence shown here is derived from an EMBL/GenBank/DDBJ whole genome shotgun (WGS) entry which is preliminary data.</text>
</comment>
<protein>
    <submittedName>
        <fullName evidence="1">Uncharacterized protein</fullName>
    </submittedName>
</protein>
<reference evidence="1" key="1">
    <citation type="submission" date="2020-05" db="EMBL/GenBank/DDBJ databases">
        <title>Large-scale comparative analyses of tick genomes elucidate their genetic diversity and vector capacities.</title>
        <authorList>
            <person name="Jia N."/>
            <person name="Wang J."/>
            <person name="Shi W."/>
            <person name="Du L."/>
            <person name="Sun Y."/>
            <person name="Zhan W."/>
            <person name="Jiang J."/>
            <person name="Wang Q."/>
            <person name="Zhang B."/>
            <person name="Ji P."/>
            <person name="Sakyi L.B."/>
            <person name="Cui X."/>
            <person name="Yuan T."/>
            <person name="Jiang B."/>
            <person name="Yang W."/>
            <person name="Lam T.T.-Y."/>
            <person name="Chang Q."/>
            <person name="Ding S."/>
            <person name="Wang X."/>
            <person name="Zhu J."/>
            <person name="Ruan X."/>
            <person name="Zhao L."/>
            <person name="Wei J."/>
            <person name="Que T."/>
            <person name="Du C."/>
            <person name="Cheng J."/>
            <person name="Dai P."/>
            <person name="Han X."/>
            <person name="Huang E."/>
            <person name="Gao Y."/>
            <person name="Liu J."/>
            <person name="Shao H."/>
            <person name="Ye R."/>
            <person name="Li L."/>
            <person name="Wei W."/>
            <person name="Wang X."/>
            <person name="Wang C."/>
            <person name="Yang T."/>
            <person name="Huo Q."/>
            <person name="Li W."/>
            <person name="Guo W."/>
            <person name="Chen H."/>
            <person name="Zhou L."/>
            <person name="Ni X."/>
            <person name="Tian J."/>
            <person name="Zhou Y."/>
            <person name="Sheng Y."/>
            <person name="Liu T."/>
            <person name="Pan Y."/>
            <person name="Xia L."/>
            <person name="Li J."/>
            <person name="Zhao F."/>
            <person name="Cao W."/>
        </authorList>
    </citation>
    <scope>NUCLEOTIDE SEQUENCE</scope>
    <source>
        <strain evidence="1">Hyas-2018</strain>
    </source>
</reference>
<proteinExistence type="predicted"/>
<evidence type="ECO:0000313" key="2">
    <source>
        <dbReference type="Proteomes" id="UP000821845"/>
    </source>
</evidence>
<sequence>MAAPAQSLLNCEQKTADSAELPPPGSGGGLKNGASGEELSADEIPAGVMVNNRVKSPSNASGHIGRELTMDNFQDGGIHQLNARPSAVAGDPAAFADRQRIGSDFRAYNPNLRDSVMGGEEFRNSPDGMNHVPVPGYGTGYADRGGYMASQHGGPNLPGNANDPAQSKLYQHYNQQHMRPGYPQGPRAAMGPMGGPQRPGAGSMMPCYPPSANGGAPPQRFLSGPSLSQQGGPTPTLNQLLQSPNPLHRYGEYNSMHKGMADVGQQYSPWAGSRGSYPQQISAPMYRPPVGGSMHDPGGGGGAVSASAGAVPVTGAASAGGPAAKRPYMGPTQYTQYPQRQPYPGQPRPPSQGYPQQQMSPYPTGPQPPPGQVGGPHPPSPAPSPHQQERPTPPPQAQGSASPSRGGGPDGPPSRQGTPNSHPSAYGGYPPSSSSSAVGPPLPPTSASSSLSSSASVVPTSSSSSSSSSMSSSGVRPESRGYVIIVIDGGLSFRFVFPQMGVRTAPRHRKSLPRTSGRLTLTCPGGP</sequence>